<evidence type="ECO:0000256" key="3">
    <source>
        <dbReference type="ARBA" id="ARBA00022729"/>
    </source>
</evidence>
<dbReference type="SUPFAM" id="SSF53822">
    <property type="entry name" value="Periplasmic binding protein-like I"/>
    <property type="match status" value="1"/>
</dbReference>
<dbReference type="PANTHER" id="PTHR46847">
    <property type="entry name" value="D-ALLOSE-BINDING PERIPLASMIC PROTEIN-RELATED"/>
    <property type="match status" value="1"/>
</dbReference>
<keyword evidence="3 4" id="KW-0732">Signal</keyword>
<dbReference type="GO" id="GO:0030246">
    <property type="term" value="F:carbohydrate binding"/>
    <property type="evidence" value="ECO:0007669"/>
    <property type="project" value="UniProtKB-ARBA"/>
</dbReference>
<dbReference type="GO" id="GO:0030313">
    <property type="term" value="C:cell envelope"/>
    <property type="evidence" value="ECO:0007669"/>
    <property type="project" value="UniProtKB-SubCell"/>
</dbReference>
<dbReference type="RefSeq" id="WP_121034594.1">
    <property type="nucleotide sequence ID" value="NZ_RBXT01000001.1"/>
</dbReference>
<protein>
    <submittedName>
        <fullName evidence="6">Ribose transport system substrate-binding protein/D-allose transport system substrate-binding protein</fullName>
    </submittedName>
</protein>
<dbReference type="OrthoDB" id="9813037at2"/>
<feature type="chain" id="PRO_5019772634" evidence="4">
    <location>
        <begin position="26"/>
        <end position="356"/>
    </location>
</feature>
<accession>A0A495Y307</accession>
<dbReference type="Pfam" id="PF13407">
    <property type="entry name" value="Peripla_BP_4"/>
    <property type="match status" value="1"/>
</dbReference>
<keyword evidence="7" id="KW-1185">Reference proteome</keyword>
<sequence length="356" mass="35176">MASITRPGRRAIAALGITGVALSLAACGSDDTSGSSPAAGGTSAASGASGSTGPVGAVIKGLDNPFFQAMESGIKEAASTGGTQVTIQAANSITDTSGQADKLSGLAGQDFGCFIINPISGTNLVQGIAQLSAKDVPIVNIDSPIDAAAAQAASAKISTYIGTDNVEAGTLAGKQMSTLLPGGGEVALIGGISGDATSGARLEGFQKGLGSGVTVAQTVAADWDRQTALTKATDIMAAKPDIKGFFAANDDMGLGVARAIANAGKTGQIKVISVDGNKDAFEAVKSGGIDAVVAQYPFVIGSMGLEACRAAMAGKTLPENVKAPVQVVTKENVDKALSAAPKPGESYDDPFAALLK</sequence>
<gene>
    <name evidence="6" type="ORF">DFJ68_3232</name>
</gene>
<organism evidence="6 7">
    <name type="scientific">Terracoccus luteus</name>
    <dbReference type="NCBI Taxonomy" id="53356"/>
    <lineage>
        <taxon>Bacteria</taxon>
        <taxon>Bacillati</taxon>
        <taxon>Actinomycetota</taxon>
        <taxon>Actinomycetes</taxon>
        <taxon>Micrococcales</taxon>
        <taxon>Intrasporangiaceae</taxon>
        <taxon>Terracoccus</taxon>
    </lineage>
</organism>
<evidence type="ECO:0000256" key="2">
    <source>
        <dbReference type="ARBA" id="ARBA00007639"/>
    </source>
</evidence>
<reference evidence="6 7" key="1">
    <citation type="submission" date="2018-10" db="EMBL/GenBank/DDBJ databases">
        <title>Sequencing the genomes of 1000 actinobacteria strains.</title>
        <authorList>
            <person name="Klenk H.-P."/>
        </authorList>
    </citation>
    <scope>NUCLEOTIDE SEQUENCE [LARGE SCALE GENOMIC DNA]</scope>
    <source>
        <strain evidence="6 7">DSM 44267</strain>
    </source>
</reference>
<evidence type="ECO:0000256" key="4">
    <source>
        <dbReference type="SAM" id="SignalP"/>
    </source>
</evidence>
<comment type="caution">
    <text evidence="6">The sequence shown here is derived from an EMBL/GenBank/DDBJ whole genome shotgun (WGS) entry which is preliminary data.</text>
</comment>
<dbReference type="AlphaFoldDB" id="A0A495Y307"/>
<comment type="subcellular location">
    <subcellularLocation>
        <location evidence="1">Cell envelope</location>
    </subcellularLocation>
</comment>
<comment type="similarity">
    <text evidence="2">Belongs to the bacterial solute-binding protein 2 family.</text>
</comment>
<dbReference type="InterPro" id="IPR028082">
    <property type="entry name" value="Peripla_BP_I"/>
</dbReference>
<proteinExistence type="inferred from homology"/>
<feature type="signal peptide" evidence="4">
    <location>
        <begin position="1"/>
        <end position="25"/>
    </location>
</feature>
<dbReference type="EMBL" id="RBXT01000001">
    <property type="protein sequence ID" value="RKT79754.1"/>
    <property type="molecule type" value="Genomic_DNA"/>
</dbReference>
<name>A0A495Y307_9MICO</name>
<dbReference type="Gene3D" id="3.40.50.2300">
    <property type="match status" value="2"/>
</dbReference>
<evidence type="ECO:0000256" key="1">
    <source>
        <dbReference type="ARBA" id="ARBA00004196"/>
    </source>
</evidence>
<feature type="domain" description="Periplasmic binding protein" evidence="5">
    <location>
        <begin position="56"/>
        <end position="315"/>
    </location>
</feature>
<dbReference type="InterPro" id="IPR025997">
    <property type="entry name" value="SBP_2_dom"/>
</dbReference>
<evidence type="ECO:0000259" key="5">
    <source>
        <dbReference type="Pfam" id="PF13407"/>
    </source>
</evidence>
<evidence type="ECO:0000313" key="7">
    <source>
        <dbReference type="Proteomes" id="UP000278440"/>
    </source>
</evidence>
<evidence type="ECO:0000313" key="6">
    <source>
        <dbReference type="EMBL" id="RKT79754.1"/>
    </source>
</evidence>
<dbReference type="Proteomes" id="UP000278440">
    <property type="component" value="Unassembled WGS sequence"/>
</dbReference>
<dbReference type="PANTHER" id="PTHR46847:SF1">
    <property type="entry name" value="D-ALLOSE-BINDING PERIPLASMIC PROTEIN-RELATED"/>
    <property type="match status" value="1"/>
</dbReference>
<dbReference type="PROSITE" id="PS51257">
    <property type="entry name" value="PROKAR_LIPOPROTEIN"/>
    <property type="match status" value="1"/>
</dbReference>